<protein>
    <submittedName>
        <fullName evidence="1">Uncharacterized protein</fullName>
    </submittedName>
</protein>
<name>A0AAE0AYT7_9ROSI</name>
<reference evidence="1" key="1">
    <citation type="journal article" date="2023" name="Plant J.">
        <title>Genome sequences and population genomics provide insights into the demographic history, inbreeding, and mutation load of two 'living fossil' tree species of Dipteronia.</title>
        <authorList>
            <person name="Feng Y."/>
            <person name="Comes H.P."/>
            <person name="Chen J."/>
            <person name="Zhu S."/>
            <person name="Lu R."/>
            <person name="Zhang X."/>
            <person name="Li P."/>
            <person name="Qiu J."/>
            <person name="Olsen K.M."/>
            <person name="Qiu Y."/>
        </authorList>
    </citation>
    <scope>NUCLEOTIDE SEQUENCE</scope>
    <source>
        <strain evidence="1">NBL</strain>
    </source>
</reference>
<evidence type="ECO:0000313" key="1">
    <source>
        <dbReference type="EMBL" id="KAK3226813.1"/>
    </source>
</evidence>
<proteinExistence type="predicted"/>
<evidence type="ECO:0000313" key="2">
    <source>
        <dbReference type="Proteomes" id="UP001281410"/>
    </source>
</evidence>
<organism evidence="1 2">
    <name type="scientific">Dipteronia sinensis</name>
    <dbReference type="NCBI Taxonomy" id="43782"/>
    <lineage>
        <taxon>Eukaryota</taxon>
        <taxon>Viridiplantae</taxon>
        <taxon>Streptophyta</taxon>
        <taxon>Embryophyta</taxon>
        <taxon>Tracheophyta</taxon>
        <taxon>Spermatophyta</taxon>
        <taxon>Magnoliopsida</taxon>
        <taxon>eudicotyledons</taxon>
        <taxon>Gunneridae</taxon>
        <taxon>Pentapetalae</taxon>
        <taxon>rosids</taxon>
        <taxon>malvids</taxon>
        <taxon>Sapindales</taxon>
        <taxon>Sapindaceae</taxon>
        <taxon>Hippocastanoideae</taxon>
        <taxon>Acereae</taxon>
        <taxon>Dipteronia</taxon>
    </lineage>
</organism>
<comment type="caution">
    <text evidence="1">The sequence shown here is derived from an EMBL/GenBank/DDBJ whole genome shotgun (WGS) entry which is preliminary data.</text>
</comment>
<dbReference type="EMBL" id="JANJYJ010000002">
    <property type="protein sequence ID" value="KAK3226813.1"/>
    <property type="molecule type" value="Genomic_DNA"/>
</dbReference>
<sequence length="125" mass="14311">MDTTLIRGRTLENWELHNLTTREISFGFWTGCNLVDEMILDWNMNSRVSLLEVSTANAHLPRPPLLAFWPAHPAATITQLVPFNSSSMQHNTSSSIGHIKKANRRAKKNNYNNEMINKTYEIIES</sequence>
<dbReference type="AlphaFoldDB" id="A0AAE0AYT7"/>
<dbReference type="Proteomes" id="UP001281410">
    <property type="component" value="Unassembled WGS sequence"/>
</dbReference>
<gene>
    <name evidence="1" type="ORF">Dsin_006675</name>
</gene>
<accession>A0AAE0AYT7</accession>
<keyword evidence="2" id="KW-1185">Reference proteome</keyword>